<evidence type="ECO:0000256" key="4">
    <source>
        <dbReference type="ARBA" id="ARBA00022801"/>
    </source>
</evidence>
<dbReference type="EMBL" id="SDGZ01000020">
    <property type="protein sequence ID" value="TYC48400.1"/>
    <property type="molecule type" value="Genomic_DNA"/>
</dbReference>
<protein>
    <submittedName>
        <fullName evidence="9">Rhomboid family intramembrane serine protease</fullName>
    </submittedName>
</protein>
<dbReference type="GO" id="GO:0016020">
    <property type="term" value="C:membrane"/>
    <property type="evidence" value="ECO:0007669"/>
    <property type="project" value="UniProtKB-SubCell"/>
</dbReference>
<feature type="transmembrane region" description="Helical" evidence="7">
    <location>
        <begin position="180"/>
        <end position="200"/>
    </location>
</feature>
<evidence type="ECO:0000256" key="6">
    <source>
        <dbReference type="ARBA" id="ARBA00023136"/>
    </source>
</evidence>
<dbReference type="PANTHER" id="PTHR43731">
    <property type="entry name" value="RHOMBOID PROTEASE"/>
    <property type="match status" value="1"/>
</dbReference>
<feature type="transmembrane region" description="Helical" evidence="7">
    <location>
        <begin position="98"/>
        <end position="116"/>
    </location>
</feature>
<feature type="transmembrane region" description="Helical" evidence="7">
    <location>
        <begin position="59"/>
        <end position="86"/>
    </location>
</feature>
<comment type="similarity">
    <text evidence="2">Belongs to the peptidase S54 family.</text>
</comment>
<dbReference type="Proteomes" id="UP000371977">
    <property type="component" value="Unassembled WGS sequence"/>
</dbReference>
<feature type="domain" description="Peptidase S54 rhomboid" evidence="8">
    <location>
        <begin position="57"/>
        <end position="194"/>
    </location>
</feature>
<reference evidence="9 10" key="1">
    <citation type="submission" date="2019-01" db="EMBL/GenBank/DDBJ databases">
        <title>Weissella sp. nov., a novel lactic acid bacterium isolated from animal feces.</title>
        <authorList>
            <person name="Wang L.-T."/>
        </authorList>
    </citation>
    <scope>NUCLEOTIDE SEQUENCE [LARGE SCALE GENOMIC DNA]</scope>
    <source>
        <strain evidence="9 10">8H-2</strain>
    </source>
</reference>
<dbReference type="InterPro" id="IPR022764">
    <property type="entry name" value="Peptidase_S54_rhomboid_dom"/>
</dbReference>
<comment type="subcellular location">
    <subcellularLocation>
        <location evidence="1">Membrane</location>
        <topology evidence="1">Multi-pass membrane protein</topology>
    </subcellularLocation>
</comment>
<dbReference type="PANTHER" id="PTHR43731:SF14">
    <property type="entry name" value="PRESENILIN-ASSOCIATED RHOMBOID-LIKE PROTEIN, MITOCHONDRIAL"/>
    <property type="match status" value="1"/>
</dbReference>
<evidence type="ECO:0000313" key="10">
    <source>
        <dbReference type="Proteomes" id="UP000371977"/>
    </source>
</evidence>
<sequence length="237" mass="26145">MKNIKAEFKVQPINLILIILMVIIYLAEVYVAGGLTISTHVLFQFGASFTPSILLDNEWWRLITAGFLHITWMHITFNLVILYWIGRLLEQAIGSWRYLGLFLVTDVIGNLFGMAFGSVNVISAGASGAIYGLFGTFIVLGVLARWQGFWGDQARTIGVLVILSMATSLFASNIDLWAHIGGVLGGIVFTPILISHRVLANRFKMPELVRSLSIIVTIGMVVALIILGVNHGYANFY</sequence>
<dbReference type="GO" id="GO:0004252">
    <property type="term" value="F:serine-type endopeptidase activity"/>
    <property type="evidence" value="ECO:0007669"/>
    <property type="project" value="InterPro"/>
</dbReference>
<proteinExistence type="inferred from homology"/>
<gene>
    <name evidence="9" type="ORF">ESZ50_08530</name>
</gene>
<dbReference type="SUPFAM" id="SSF144091">
    <property type="entry name" value="Rhomboid-like"/>
    <property type="match status" value="1"/>
</dbReference>
<dbReference type="OrthoDB" id="9813074at2"/>
<dbReference type="Gene3D" id="1.20.1540.10">
    <property type="entry name" value="Rhomboid-like"/>
    <property type="match status" value="1"/>
</dbReference>
<evidence type="ECO:0000256" key="1">
    <source>
        <dbReference type="ARBA" id="ARBA00004141"/>
    </source>
</evidence>
<keyword evidence="6 7" id="KW-0472">Membrane</keyword>
<evidence type="ECO:0000313" key="9">
    <source>
        <dbReference type="EMBL" id="TYC48400.1"/>
    </source>
</evidence>
<comment type="caution">
    <text evidence="9">The sequence shown here is derived from an EMBL/GenBank/DDBJ whole genome shotgun (WGS) entry which is preliminary data.</text>
</comment>
<name>A0A6C2C350_9LACO</name>
<feature type="transmembrane region" description="Helical" evidence="7">
    <location>
        <begin position="212"/>
        <end position="233"/>
    </location>
</feature>
<keyword evidence="9" id="KW-0645">Protease</keyword>
<evidence type="ECO:0000256" key="5">
    <source>
        <dbReference type="ARBA" id="ARBA00022989"/>
    </source>
</evidence>
<dbReference type="InterPro" id="IPR035952">
    <property type="entry name" value="Rhomboid-like_sf"/>
</dbReference>
<dbReference type="RefSeq" id="WP_148623147.1">
    <property type="nucleotide sequence ID" value="NZ_SDGZ01000020.1"/>
</dbReference>
<organism evidence="9 10">
    <name type="scientific">Weissella muntiaci</name>
    <dbReference type="NCBI Taxonomy" id="2508881"/>
    <lineage>
        <taxon>Bacteria</taxon>
        <taxon>Bacillati</taxon>
        <taxon>Bacillota</taxon>
        <taxon>Bacilli</taxon>
        <taxon>Lactobacillales</taxon>
        <taxon>Lactobacillaceae</taxon>
        <taxon>Weissella</taxon>
    </lineage>
</organism>
<keyword evidence="4" id="KW-0378">Hydrolase</keyword>
<evidence type="ECO:0000256" key="2">
    <source>
        <dbReference type="ARBA" id="ARBA00009045"/>
    </source>
</evidence>
<evidence type="ECO:0000256" key="3">
    <source>
        <dbReference type="ARBA" id="ARBA00022692"/>
    </source>
</evidence>
<dbReference type="InterPro" id="IPR050925">
    <property type="entry name" value="Rhomboid_protease_S54"/>
</dbReference>
<keyword evidence="5 7" id="KW-1133">Transmembrane helix</keyword>
<evidence type="ECO:0000259" key="8">
    <source>
        <dbReference type="Pfam" id="PF01694"/>
    </source>
</evidence>
<dbReference type="AlphaFoldDB" id="A0A6C2C350"/>
<accession>A0A6C2C350</accession>
<dbReference type="Pfam" id="PF01694">
    <property type="entry name" value="Rhomboid"/>
    <property type="match status" value="1"/>
</dbReference>
<dbReference type="GO" id="GO:0006508">
    <property type="term" value="P:proteolysis"/>
    <property type="evidence" value="ECO:0007669"/>
    <property type="project" value="UniProtKB-KW"/>
</dbReference>
<feature type="transmembrane region" description="Helical" evidence="7">
    <location>
        <begin position="156"/>
        <end position="174"/>
    </location>
</feature>
<keyword evidence="3 7" id="KW-0812">Transmembrane</keyword>
<evidence type="ECO:0000256" key="7">
    <source>
        <dbReference type="SAM" id="Phobius"/>
    </source>
</evidence>
<feature type="transmembrane region" description="Helical" evidence="7">
    <location>
        <begin position="12"/>
        <end position="39"/>
    </location>
</feature>
<keyword evidence="10" id="KW-1185">Reference proteome</keyword>
<feature type="transmembrane region" description="Helical" evidence="7">
    <location>
        <begin position="122"/>
        <end position="144"/>
    </location>
</feature>